<dbReference type="PROSITE" id="PS50928">
    <property type="entry name" value="ABC_TM1"/>
    <property type="match status" value="1"/>
</dbReference>
<sequence>MKPSTQRALFIVPWVISFLLFSAYPIVFSLGVSFAEYNPFKGGLLGWAGLANYRAVFADGLFWQSFGNTIFFVLGTVPPTAVLSLLLALLIERAGRARGFLRTGYFVPSVVSLAVISLVFKYVYAKQGMLNLVLGLFGAQGQEWLLNPRLALPSIMVMDIWASIGYYAIFYLAALQTVPRELYDAARVDGAGWWSTFRSVTLPWIRPVVVFVAVVNTIRAFQVFVEVVIMTRGGPMGSTMTLVYYMYEKAFHSVDMGAASSVAFIVFVLITIFALVQVKLIGRMKASVG</sequence>
<evidence type="ECO:0000313" key="9">
    <source>
        <dbReference type="EMBL" id="MFC1799596.1"/>
    </source>
</evidence>
<feature type="transmembrane region" description="Helical" evidence="7">
    <location>
        <begin position="250"/>
        <end position="276"/>
    </location>
</feature>
<feature type="transmembrane region" description="Helical" evidence="7">
    <location>
        <begin position="12"/>
        <end position="35"/>
    </location>
</feature>
<dbReference type="InterPro" id="IPR051393">
    <property type="entry name" value="ABC_transporter_permease"/>
</dbReference>
<dbReference type="CDD" id="cd06261">
    <property type="entry name" value="TM_PBP2"/>
    <property type="match status" value="1"/>
</dbReference>
<comment type="similarity">
    <text evidence="7">Belongs to the binding-protein-dependent transport system permease family.</text>
</comment>
<evidence type="ECO:0000256" key="1">
    <source>
        <dbReference type="ARBA" id="ARBA00004651"/>
    </source>
</evidence>
<keyword evidence="2 7" id="KW-0813">Transport</keyword>
<keyword evidence="5 7" id="KW-1133">Transmembrane helix</keyword>
<comment type="caution">
    <text evidence="9">The sequence shown here is derived from an EMBL/GenBank/DDBJ whole genome shotgun (WGS) entry which is preliminary data.</text>
</comment>
<dbReference type="PANTHER" id="PTHR30193:SF37">
    <property type="entry name" value="INNER MEMBRANE ABC TRANSPORTER PERMEASE PROTEIN YCJO"/>
    <property type="match status" value="1"/>
</dbReference>
<protein>
    <submittedName>
        <fullName evidence="9">Carbohydrate ABC transporter permease</fullName>
    </submittedName>
</protein>
<dbReference type="InterPro" id="IPR000515">
    <property type="entry name" value="MetI-like"/>
</dbReference>
<comment type="subcellular location">
    <subcellularLocation>
        <location evidence="1 7">Cell membrane</location>
        <topology evidence="1 7">Multi-pass membrane protein</topology>
    </subcellularLocation>
</comment>
<proteinExistence type="inferred from homology"/>
<evidence type="ECO:0000256" key="4">
    <source>
        <dbReference type="ARBA" id="ARBA00022692"/>
    </source>
</evidence>
<keyword evidence="3" id="KW-1003">Cell membrane</keyword>
<feature type="transmembrane region" description="Helical" evidence="7">
    <location>
        <begin position="150"/>
        <end position="173"/>
    </location>
</feature>
<evidence type="ECO:0000256" key="2">
    <source>
        <dbReference type="ARBA" id="ARBA00022448"/>
    </source>
</evidence>
<evidence type="ECO:0000256" key="7">
    <source>
        <dbReference type="RuleBase" id="RU363032"/>
    </source>
</evidence>
<feature type="domain" description="ABC transmembrane type-1" evidence="8">
    <location>
        <begin position="66"/>
        <end position="277"/>
    </location>
</feature>
<name>A0ABV6YNH7_UNCEI</name>
<dbReference type="InterPro" id="IPR035906">
    <property type="entry name" value="MetI-like_sf"/>
</dbReference>
<accession>A0ABV6YNH7</accession>
<dbReference type="EMBL" id="JBHPEI010000015">
    <property type="protein sequence ID" value="MFC1799596.1"/>
    <property type="molecule type" value="Genomic_DNA"/>
</dbReference>
<organism evidence="9 10">
    <name type="scientific">Eiseniibacteriota bacterium</name>
    <dbReference type="NCBI Taxonomy" id="2212470"/>
    <lineage>
        <taxon>Bacteria</taxon>
        <taxon>Candidatus Eiseniibacteriota</taxon>
    </lineage>
</organism>
<feature type="transmembrane region" description="Helical" evidence="7">
    <location>
        <begin position="70"/>
        <end position="91"/>
    </location>
</feature>
<dbReference type="SUPFAM" id="SSF161098">
    <property type="entry name" value="MetI-like"/>
    <property type="match status" value="1"/>
</dbReference>
<dbReference type="Proteomes" id="UP001594288">
    <property type="component" value="Unassembled WGS sequence"/>
</dbReference>
<keyword evidence="4 7" id="KW-0812">Transmembrane</keyword>
<dbReference type="Gene3D" id="1.10.3720.10">
    <property type="entry name" value="MetI-like"/>
    <property type="match status" value="1"/>
</dbReference>
<dbReference type="Pfam" id="PF00528">
    <property type="entry name" value="BPD_transp_1"/>
    <property type="match status" value="1"/>
</dbReference>
<feature type="transmembrane region" description="Helical" evidence="7">
    <location>
        <begin position="208"/>
        <end position="230"/>
    </location>
</feature>
<evidence type="ECO:0000313" key="10">
    <source>
        <dbReference type="Proteomes" id="UP001594288"/>
    </source>
</evidence>
<evidence type="ECO:0000256" key="5">
    <source>
        <dbReference type="ARBA" id="ARBA00022989"/>
    </source>
</evidence>
<dbReference type="PANTHER" id="PTHR30193">
    <property type="entry name" value="ABC TRANSPORTER PERMEASE PROTEIN"/>
    <property type="match status" value="1"/>
</dbReference>
<gene>
    <name evidence="9" type="ORF">ACFL2Z_01630</name>
</gene>
<evidence type="ECO:0000256" key="6">
    <source>
        <dbReference type="ARBA" id="ARBA00023136"/>
    </source>
</evidence>
<evidence type="ECO:0000256" key="3">
    <source>
        <dbReference type="ARBA" id="ARBA00022475"/>
    </source>
</evidence>
<feature type="transmembrane region" description="Helical" evidence="7">
    <location>
        <begin position="103"/>
        <end position="124"/>
    </location>
</feature>
<keyword evidence="10" id="KW-1185">Reference proteome</keyword>
<reference evidence="9 10" key="1">
    <citation type="submission" date="2024-09" db="EMBL/GenBank/DDBJ databases">
        <authorList>
            <person name="D'Angelo T."/>
        </authorList>
    </citation>
    <scope>NUCLEOTIDE SEQUENCE [LARGE SCALE GENOMIC DNA]</scope>
    <source>
        <strain evidence="9">SAG AM-311-F02</strain>
    </source>
</reference>
<evidence type="ECO:0000259" key="8">
    <source>
        <dbReference type="PROSITE" id="PS50928"/>
    </source>
</evidence>
<keyword evidence="6 7" id="KW-0472">Membrane</keyword>